<evidence type="ECO:0000256" key="5">
    <source>
        <dbReference type="ARBA" id="ARBA00022737"/>
    </source>
</evidence>
<dbReference type="InterPro" id="IPR057623">
    <property type="entry name" value="PUB12-19-like_N"/>
</dbReference>
<dbReference type="Pfam" id="PF04564">
    <property type="entry name" value="U-box"/>
    <property type="match status" value="1"/>
</dbReference>
<evidence type="ECO:0000313" key="10">
    <source>
        <dbReference type="Proteomes" id="UP000001514"/>
    </source>
</evidence>
<feature type="domain" description="U-box" evidence="8">
    <location>
        <begin position="250"/>
        <end position="324"/>
    </location>
</feature>
<dbReference type="SMART" id="SM00504">
    <property type="entry name" value="Ubox"/>
    <property type="match status" value="1"/>
</dbReference>
<dbReference type="FunFam" id="3.30.40.10:FF:000442">
    <property type="entry name" value="RING-type E3 ubiquitin transferase"/>
    <property type="match status" value="1"/>
</dbReference>
<dbReference type="InParanoid" id="D8RQ07"/>
<dbReference type="Gramene" id="EFJ25573">
    <property type="protein sequence ID" value="EFJ25573"/>
    <property type="gene ID" value="SELMODRAFT_99101"/>
</dbReference>
<dbReference type="EC" id="2.3.2.27" evidence="3"/>
<dbReference type="Gene3D" id="3.30.40.10">
    <property type="entry name" value="Zinc/RING finger domain, C3HC4 (zinc finger)"/>
    <property type="match status" value="1"/>
</dbReference>
<accession>D8RQ07</accession>
<dbReference type="InterPro" id="IPR016024">
    <property type="entry name" value="ARM-type_fold"/>
</dbReference>
<dbReference type="InterPro" id="IPR045210">
    <property type="entry name" value="RING-Ubox_PUB"/>
</dbReference>
<evidence type="ECO:0000256" key="4">
    <source>
        <dbReference type="ARBA" id="ARBA00022679"/>
    </source>
</evidence>
<dbReference type="Gene3D" id="1.25.10.10">
    <property type="entry name" value="Leucine-rich Repeat Variant"/>
    <property type="match status" value="1"/>
</dbReference>
<dbReference type="FunCoup" id="D8RQ07">
    <property type="interactions" value="1622"/>
</dbReference>
<dbReference type="Pfam" id="PF25598">
    <property type="entry name" value="ARM_PUB"/>
    <property type="match status" value="1"/>
</dbReference>
<dbReference type="UniPathway" id="UPA00143"/>
<feature type="repeat" description="ARM" evidence="7">
    <location>
        <begin position="391"/>
        <end position="433"/>
    </location>
</feature>
<dbReference type="InterPro" id="IPR000225">
    <property type="entry name" value="Armadillo"/>
</dbReference>
<name>D8RQ07_SELML</name>
<dbReference type="GO" id="GO:0016567">
    <property type="term" value="P:protein ubiquitination"/>
    <property type="evidence" value="ECO:0007669"/>
    <property type="project" value="UniProtKB-UniPathway"/>
</dbReference>
<evidence type="ECO:0000256" key="7">
    <source>
        <dbReference type="PROSITE-ProRule" id="PRU00259"/>
    </source>
</evidence>
<organism evidence="10">
    <name type="scientific">Selaginella moellendorffii</name>
    <name type="common">Spikemoss</name>
    <dbReference type="NCBI Taxonomy" id="88036"/>
    <lineage>
        <taxon>Eukaryota</taxon>
        <taxon>Viridiplantae</taxon>
        <taxon>Streptophyta</taxon>
        <taxon>Embryophyta</taxon>
        <taxon>Tracheophyta</taxon>
        <taxon>Lycopodiopsida</taxon>
        <taxon>Selaginellales</taxon>
        <taxon>Selaginellaceae</taxon>
        <taxon>Selaginella</taxon>
    </lineage>
</organism>
<dbReference type="KEGG" id="smo:SELMODRAFT_99101"/>
<evidence type="ECO:0000256" key="3">
    <source>
        <dbReference type="ARBA" id="ARBA00012483"/>
    </source>
</evidence>
<dbReference type="PROSITE" id="PS51698">
    <property type="entry name" value="U_BOX"/>
    <property type="match status" value="1"/>
</dbReference>
<dbReference type="Pfam" id="PF25368">
    <property type="entry name" value="PUB10_N"/>
    <property type="match status" value="1"/>
</dbReference>
<evidence type="ECO:0000259" key="8">
    <source>
        <dbReference type="PROSITE" id="PS51698"/>
    </source>
</evidence>
<keyword evidence="5" id="KW-0677">Repeat</keyword>
<dbReference type="SUPFAM" id="SSF57850">
    <property type="entry name" value="RING/U-box"/>
    <property type="match status" value="1"/>
</dbReference>
<keyword evidence="10" id="KW-1185">Reference proteome</keyword>
<reference evidence="9 10" key="1">
    <citation type="journal article" date="2011" name="Science">
        <title>The Selaginella genome identifies genetic changes associated with the evolution of vascular plants.</title>
        <authorList>
            <person name="Banks J.A."/>
            <person name="Nishiyama T."/>
            <person name="Hasebe M."/>
            <person name="Bowman J.L."/>
            <person name="Gribskov M."/>
            <person name="dePamphilis C."/>
            <person name="Albert V.A."/>
            <person name="Aono N."/>
            <person name="Aoyama T."/>
            <person name="Ambrose B.A."/>
            <person name="Ashton N.W."/>
            <person name="Axtell M.J."/>
            <person name="Barker E."/>
            <person name="Barker M.S."/>
            <person name="Bennetzen J.L."/>
            <person name="Bonawitz N.D."/>
            <person name="Chapple C."/>
            <person name="Cheng C."/>
            <person name="Correa L.G."/>
            <person name="Dacre M."/>
            <person name="DeBarry J."/>
            <person name="Dreyer I."/>
            <person name="Elias M."/>
            <person name="Engstrom E.M."/>
            <person name="Estelle M."/>
            <person name="Feng L."/>
            <person name="Finet C."/>
            <person name="Floyd S.K."/>
            <person name="Frommer W.B."/>
            <person name="Fujita T."/>
            <person name="Gramzow L."/>
            <person name="Gutensohn M."/>
            <person name="Harholt J."/>
            <person name="Hattori M."/>
            <person name="Heyl A."/>
            <person name="Hirai T."/>
            <person name="Hiwatashi Y."/>
            <person name="Ishikawa M."/>
            <person name="Iwata M."/>
            <person name="Karol K.G."/>
            <person name="Koehler B."/>
            <person name="Kolukisaoglu U."/>
            <person name="Kubo M."/>
            <person name="Kurata T."/>
            <person name="Lalonde S."/>
            <person name="Li K."/>
            <person name="Li Y."/>
            <person name="Litt A."/>
            <person name="Lyons E."/>
            <person name="Manning G."/>
            <person name="Maruyama T."/>
            <person name="Michael T.P."/>
            <person name="Mikami K."/>
            <person name="Miyazaki S."/>
            <person name="Morinaga S."/>
            <person name="Murata T."/>
            <person name="Mueller-Roeber B."/>
            <person name="Nelson D.R."/>
            <person name="Obara M."/>
            <person name="Oguri Y."/>
            <person name="Olmstead R.G."/>
            <person name="Onodera N."/>
            <person name="Petersen B.L."/>
            <person name="Pils B."/>
            <person name="Prigge M."/>
            <person name="Rensing S.A."/>
            <person name="Riano-Pachon D.M."/>
            <person name="Roberts A.W."/>
            <person name="Sato Y."/>
            <person name="Scheller H.V."/>
            <person name="Schulz B."/>
            <person name="Schulz C."/>
            <person name="Shakirov E.V."/>
            <person name="Shibagaki N."/>
            <person name="Shinohara N."/>
            <person name="Shippen D.E."/>
            <person name="Soerensen I."/>
            <person name="Sotooka R."/>
            <person name="Sugimoto N."/>
            <person name="Sugita M."/>
            <person name="Sumikawa N."/>
            <person name="Tanurdzic M."/>
            <person name="Theissen G."/>
            <person name="Ulvskov P."/>
            <person name="Wakazuki S."/>
            <person name="Weng J.K."/>
            <person name="Willats W.W."/>
            <person name="Wipf D."/>
            <person name="Wolf P.G."/>
            <person name="Yang L."/>
            <person name="Zimmer A.D."/>
            <person name="Zhu Q."/>
            <person name="Mitros T."/>
            <person name="Hellsten U."/>
            <person name="Loque D."/>
            <person name="Otillar R."/>
            <person name="Salamov A."/>
            <person name="Schmutz J."/>
            <person name="Shapiro H."/>
            <person name="Lindquist E."/>
            <person name="Lucas S."/>
            <person name="Rokhsar D."/>
            <person name="Grigoriev I.V."/>
        </authorList>
    </citation>
    <scope>NUCLEOTIDE SEQUENCE [LARGE SCALE GENOMIC DNA]</scope>
</reference>
<dbReference type="AlphaFoldDB" id="D8RQ07"/>
<evidence type="ECO:0000313" key="9">
    <source>
        <dbReference type="EMBL" id="EFJ25573.1"/>
    </source>
</evidence>
<dbReference type="OrthoDB" id="10064100at2759"/>
<dbReference type="InterPro" id="IPR058678">
    <property type="entry name" value="ARM_PUB"/>
</dbReference>
<dbReference type="SUPFAM" id="SSF48371">
    <property type="entry name" value="ARM repeat"/>
    <property type="match status" value="1"/>
</dbReference>
<dbReference type="eggNOG" id="KOG0167">
    <property type="taxonomic scope" value="Eukaryota"/>
</dbReference>
<dbReference type="Proteomes" id="UP000001514">
    <property type="component" value="Unassembled WGS sequence"/>
</dbReference>
<dbReference type="PROSITE" id="PS50176">
    <property type="entry name" value="ARM_REPEAT"/>
    <property type="match status" value="1"/>
</dbReference>
<dbReference type="HOGENOM" id="CLU_006348_5_1_1"/>
<dbReference type="InterPro" id="IPR003613">
    <property type="entry name" value="Ubox_domain"/>
</dbReference>
<evidence type="ECO:0000256" key="6">
    <source>
        <dbReference type="ARBA" id="ARBA00022786"/>
    </source>
</evidence>
<dbReference type="EMBL" id="GL377586">
    <property type="protein sequence ID" value="EFJ25573.1"/>
    <property type="molecule type" value="Genomic_DNA"/>
</dbReference>
<dbReference type="InterPro" id="IPR011989">
    <property type="entry name" value="ARM-like"/>
</dbReference>
<dbReference type="CDD" id="cd16664">
    <property type="entry name" value="RING-Ubox_PUB"/>
    <property type="match status" value="1"/>
</dbReference>
<sequence>MLLVRDLIELAHQVSVHERPQACYRHCVSGIVRRVKLLGPFFEEIRDANPPLPPSAVLAFRSMHEFLAKCNLLVDSCSQSSSRTWAMVSSTETIQKFEVANEEMAAALEVIPLSLLEISDEIKEHVLLLKLQSARGWCKALDPGQELLKAELCDLMERGDGPSSDVSLERLQKLFAGLGLKNWSDCKLELTGLLEELREKVASRDKVAYSTLRGLIRLVRSTARLLYGAGEEAFEETMAELDGFKERVGVLPDEFRCPISLELMRNPVTIATGQTYDKEHIQKWIAAGHFTCPTSGQKLIHLGLIPNYALRSLIFHWCDDNNVSLELFDAGFPDDDISNSREALEIAKTTSAFLVGKLATGSIDVQRQVAYELRLLAKNGTGNRICIAEAGAIPFLVPLLACNDSKTQENAVTALLNLSIYDNNKKLIMAANALDPILSVVEQGLSMEARQNAAAAIFSLSSTDEHRIRIGSRAVAIPALVTLLLEGSLQAKKDATSALFNLLLYPGNRARVVNAGAIEVLVAMLSKDGDVQDDALAVLALLGESNEGLKALSDDLLAIPLLVNLLRTGSVKGKENSLSVLLALCKHGGDMIRDCLMVEQQTQQESRDMSSGSSSALLLESLQELIASGSPRARRKARSLLKFLSVR</sequence>
<evidence type="ECO:0000256" key="2">
    <source>
        <dbReference type="ARBA" id="ARBA00004906"/>
    </source>
</evidence>
<comment type="pathway">
    <text evidence="2">Protein modification; protein ubiquitination.</text>
</comment>
<dbReference type="GO" id="GO:0005737">
    <property type="term" value="C:cytoplasm"/>
    <property type="evidence" value="ECO:0000318"/>
    <property type="project" value="GO_Central"/>
</dbReference>
<dbReference type="GO" id="GO:0061630">
    <property type="term" value="F:ubiquitin protein ligase activity"/>
    <property type="evidence" value="ECO:0007669"/>
    <property type="project" value="UniProtKB-EC"/>
</dbReference>
<protein>
    <recommendedName>
        <fullName evidence="3">RING-type E3 ubiquitin transferase</fullName>
        <ecNumber evidence="3">2.3.2.27</ecNumber>
    </recommendedName>
</protein>
<dbReference type="SMART" id="SM00185">
    <property type="entry name" value="ARM"/>
    <property type="match status" value="5"/>
</dbReference>
<evidence type="ECO:0000256" key="1">
    <source>
        <dbReference type="ARBA" id="ARBA00000900"/>
    </source>
</evidence>
<keyword evidence="4" id="KW-0808">Transferase</keyword>
<proteinExistence type="predicted"/>
<comment type="catalytic activity">
    <reaction evidence="1">
        <text>S-ubiquitinyl-[E2 ubiquitin-conjugating enzyme]-L-cysteine + [acceptor protein]-L-lysine = [E2 ubiquitin-conjugating enzyme]-L-cysteine + N(6)-ubiquitinyl-[acceptor protein]-L-lysine.</text>
        <dbReference type="EC" id="2.3.2.27"/>
    </reaction>
</comment>
<keyword evidence="6" id="KW-0833">Ubl conjugation pathway</keyword>
<dbReference type="GO" id="GO:0005634">
    <property type="term" value="C:nucleus"/>
    <property type="evidence" value="ECO:0000318"/>
    <property type="project" value="GO_Central"/>
</dbReference>
<dbReference type="InterPro" id="IPR013083">
    <property type="entry name" value="Znf_RING/FYVE/PHD"/>
</dbReference>
<dbReference type="PANTHER" id="PTHR23315:SF224">
    <property type="entry name" value="U-BOX DOMAIN-CONTAINING PROTEIN 1"/>
    <property type="match status" value="1"/>
</dbReference>
<dbReference type="PANTHER" id="PTHR23315">
    <property type="entry name" value="U BOX DOMAIN-CONTAINING"/>
    <property type="match status" value="1"/>
</dbReference>
<gene>
    <name evidence="9" type="ORF">SELMODRAFT_99101</name>
</gene>